<feature type="compositionally biased region" description="Basic residues" evidence="1">
    <location>
        <begin position="132"/>
        <end position="142"/>
    </location>
</feature>
<accession>A0AAE1F9D4</accession>
<evidence type="ECO:0000313" key="3">
    <source>
        <dbReference type="Proteomes" id="UP001286313"/>
    </source>
</evidence>
<proteinExistence type="predicted"/>
<dbReference type="AlphaFoldDB" id="A0AAE1F9D4"/>
<evidence type="ECO:0000256" key="1">
    <source>
        <dbReference type="SAM" id="MobiDB-lite"/>
    </source>
</evidence>
<reference evidence="2" key="1">
    <citation type="submission" date="2023-10" db="EMBL/GenBank/DDBJ databases">
        <title>Genome assemblies of two species of porcelain crab, Petrolisthes cinctipes and Petrolisthes manimaculis (Anomura: Porcellanidae).</title>
        <authorList>
            <person name="Angst P."/>
        </authorList>
    </citation>
    <scope>NUCLEOTIDE SEQUENCE</scope>
    <source>
        <strain evidence="2">PB745_01</strain>
        <tissue evidence="2">Gill</tissue>
    </source>
</reference>
<feature type="compositionally biased region" description="Polar residues" evidence="1">
    <location>
        <begin position="53"/>
        <end position="131"/>
    </location>
</feature>
<feature type="region of interest" description="Disordered" evidence="1">
    <location>
        <begin position="1"/>
        <end position="153"/>
    </location>
</feature>
<feature type="compositionally biased region" description="Basic and acidic residues" evidence="1">
    <location>
        <begin position="143"/>
        <end position="153"/>
    </location>
</feature>
<evidence type="ECO:0000313" key="2">
    <source>
        <dbReference type="EMBL" id="KAK3870014.1"/>
    </source>
</evidence>
<dbReference type="Proteomes" id="UP001286313">
    <property type="component" value="Unassembled WGS sequence"/>
</dbReference>
<name>A0AAE1F9D4_PETCI</name>
<protein>
    <submittedName>
        <fullName evidence="2">Uncharacterized protein</fullName>
    </submittedName>
</protein>
<comment type="caution">
    <text evidence="2">The sequence shown here is derived from an EMBL/GenBank/DDBJ whole genome shotgun (WGS) entry which is preliminary data.</text>
</comment>
<gene>
    <name evidence="2" type="ORF">Pcinc_024716</name>
</gene>
<sequence length="274" mass="30055">MVRLRPQGNAGGSTHLPNHTSAHLNLHDPRSTQQKPPDPRSTHAKSHSPPSTPLKSHTPGSTPLKSHTPGSTHLKSHTPGSTPLKSHTHGSTPLKSHTPGSTHLKSHTPGSTHLKSHTPGSTHLKNHSPGTTHHKPRSKPRKPHDPLPRDEEGRVQVYVSVRKNSGLFHRFTPVHGSEGVKVRVAEGGVRRRKRDEVCERDEVGRSWPPSDSLCLLLCCRRGPQDEPEEMWGSRDGAAWHRREQPPLPCDVTTLGESRAAGLHLLPAHCDVMFS</sequence>
<keyword evidence="3" id="KW-1185">Reference proteome</keyword>
<dbReference type="EMBL" id="JAWQEG010002733">
    <property type="protein sequence ID" value="KAK3870014.1"/>
    <property type="molecule type" value="Genomic_DNA"/>
</dbReference>
<organism evidence="2 3">
    <name type="scientific">Petrolisthes cinctipes</name>
    <name type="common">Flat porcelain crab</name>
    <dbReference type="NCBI Taxonomy" id="88211"/>
    <lineage>
        <taxon>Eukaryota</taxon>
        <taxon>Metazoa</taxon>
        <taxon>Ecdysozoa</taxon>
        <taxon>Arthropoda</taxon>
        <taxon>Crustacea</taxon>
        <taxon>Multicrustacea</taxon>
        <taxon>Malacostraca</taxon>
        <taxon>Eumalacostraca</taxon>
        <taxon>Eucarida</taxon>
        <taxon>Decapoda</taxon>
        <taxon>Pleocyemata</taxon>
        <taxon>Anomura</taxon>
        <taxon>Galatheoidea</taxon>
        <taxon>Porcellanidae</taxon>
        <taxon>Petrolisthes</taxon>
    </lineage>
</organism>